<evidence type="ECO:0000313" key="4">
    <source>
        <dbReference type="Proteomes" id="UP000559027"/>
    </source>
</evidence>
<name>A0A8H5LID9_9AGAR</name>
<dbReference type="AlphaFoldDB" id="A0A8H5LID9"/>
<gene>
    <name evidence="3" type="ORF">D9756_001896</name>
</gene>
<proteinExistence type="predicted"/>
<dbReference type="OrthoDB" id="3251728at2759"/>
<feature type="compositionally biased region" description="Polar residues" evidence="1">
    <location>
        <begin position="81"/>
        <end position="94"/>
    </location>
</feature>
<evidence type="ECO:0000256" key="1">
    <source>
        <dbReference type="SAM" id="MobiDB-lite"/>
    </source>
</evidence>
<evidence type="ECO:0000259" key="2">
    <source>
        <dbReference type="Pfam" id="PF20415"/>
    </source>
</evidence>
<organism evidence="3 4">
    <name type="scientific">Leucocoprinus leucothites</name>
    <dbReference type="NCBI Taxonomy" id="201217"/>
    <lineage>
        <taxon>Eukaryota</taxon>
        <taxon>Fungi</taxon>
        <taxon>Dikarya</taxon>
        <taxon>Basidiomycota</taxon>
        <taxon>Agaricomycotina</taxon>
        <taxon>Agaricomycetes</taxon>
        <taxon>Agaricomycetidae</taxon>
        <taxon>Agaricales</taxon>
        <taxon>Agaricineae</taxon>
        <taxon>Agaricaceae</taxon>
        <taxon>Leucocoprinus</taxon>
    </lineage>
</organism>
<dbReference type="Pfam" id="PF20415">
    <property type="entry name" value="DUF6699"/>
    <property type="match status" value="1"/>
</dbReference>
<feature type="region of interest" description="Disordered" evidence="1">
    <location>
        <begin position="108"/>
        <end position="166"/>
    </location>
</feature>
<feature type="region of interest" description="Disordered" evidence="1">
    <location>
        <begin position="67"/>
        <end position="94"/>
    </location>
</feature>
<feature type="domain" description="DUF6699" evidence="2">
    <location>
        <begin position="222"/>
        <end position="342"/>
    </location>
</feature>
<reference evidence="3 4" key="1">
    <citation type="journal article" date="2020" name="ISME J.">
        <title>Uncovering the hidden diversity of litter-decomposition mechanisms in mushroom-forming fungi.</title>
        <authorList>
            <person name="Floudas D."/>
            <person name="Bentzer J."/>
            <person name="Ahren D."/>
            <person name="Johansson T."/>
            <person name="Persson P."/>
            <person name="Tunlid A."/>
        </authorList>
    </citation>
    <scope>NUCLEOTIDE SEQUENCE [LARGE SCALE GENOMIC DNA]</scope>
    <source>
        <strain evidence="3 4">CBS 146.42</strain>
    </source>
</reference>
<protein>
    <recommendedName>
        <fullName evidence="2">DUF6699 domain-containing protein</fullName>
    </recommendedName>
</protein>
<evidence type="ECO:0000313" key="3">
    <source>
        <dbReference type="EMBL" id="KAF5358357.1"/>
    </source>
</evidence>
<feature type="compositionally biased region" description="Low complexity" evidence="1">
    <location>
        <begin position="108"/>
        <end position="126"/>
    </location>
</feature>
<sequence length="363" mass="40121">MAKRLFFQFDFVLVGPAGALKAAHVANQALSQFFYKYPSIHSVLSLKCLVMGDSGHSSPEQALVVLTSPSRSLSPPVEVGENSTTSEAFPGPTNSEVRIGSALLLNLDSQNSSSGDSMHSSSSSTPIIPPVLPPLEDAHRLSPPKENNNAPHSPDSPPPGARGNARGVRFTETESVIPYPYPQNFNPSPIPGEPFFSIRGYFFNLSAPKFAPMQLTDSGTLQYVQIEDLKKPVTDRPIYQLRIVCTEVPLWPINFQPNLERVPPSGKLEPITLGEVLAKIYYCMRLPIQKEDWYRLGPDFQTSVLKAYQRRCRLSGAAAEEEKLKGVKRIDFCGTKVWFRELIRMSAVDGIEVMNLDLWEGSS</sequence>
<accession>A0A8H5LID9</accession>
<dbReference type="EMBL" id="JAACJO010000005">
    <property type="protein sequence ID" value="KAF5358357.1"/>
    <property type="molecule type" value="Genomic_DNA"/>
</dbReference>
<dbReference type="Proteomes" id="UP000559027">
    <property type="component" value="Unassembled WGS sequence"/>
</dbReference>
<comment type="caution">
    <text evidence="3">The sequence shown here is derived from an EMBL/GenBank/DDBJ whole genome shotgun (WGS) entry which is preliminary data.</text>
</comment>
<keyword evidence="4" id="KW-1185">Reference proteome</keyword>
<dbReference type="InterPro" id="IPR046522">
    <property type="entry name" value="DUF6699"/>
</dbReference>